<dbReference type="CDD" id="cd02518">
    <property type="entry name" value="GT2_SpsF"/>
    <property type="match status" value="1"/>
</dbReference>
<dbReference type="AlphaFoldDB" id="A0A9P2G6I7"/>
<organism evidence="1 2">
    <name type="scientific">Clostridium botulinum D str. 1873</name>
    <dbReference type="NCBI Taxonomy" id="592027"/>
    <lineage>
        <taxon>Bacteria</taxon>
        <taxon>Bacillati</taxon>
        <taxon>Bacillota</taxon>
        <taxon>Clostridia</taxon>
        <taxon>Eubacteriales</taxon>
        <taxon>Clostridiaceae</taxon>
        <taxon>Clostridium</taxon>
    </lineage>
</organism>
<dbReference type="PANTHER" id="PTHR42866">
    <property type="entry name" value="3-DEOXY-MANNO-OCTULOSONATE CYTIDYLYLTRANSFERASE"/>
    <property type="match status" value="1"/>
</dbReference>
<accession>A0A9P2G6I7</accession>
<dbReference type="EMBL" id="ACSJ01000007">
    <property type="protein sequence ID" value="EES90872.1"/>
    <property type="molecule type" value="Genomic_DNA"/>
</dbReference>
<reference evidence="1 2" key="1">
    <citation type="submission" date="2009-10" db="EMBL/GenBank/DDBJ databases">
        <authorList>
            <person name="Shrivastava S."/>
            <person name="Brinkac L.B."/>
            <person name="Brown J.L."/>
            <person name="Bruce D.B."/>
            <person name="Detter C."/>
            <person name="Green L.D."/>
            <person name="Munk C.A."/>
            <person name="Rogers Y.C."/>
            <person name="Tapia R."/>
            <person name="Saunders E.S."/>
            <person name="Sims D.R."/>
            <person name="Smith L.A."/>
            <person name="Smith T.J."/>
            <person name="Sutton G."/>
            <person name="Brettin T."/>
        </authorList>
    </citation>
    <scope>NUCLEOTIDE SEQUENCE [LARGE SCALE GENOMIC DNA]</scope>
    <source>
        <strain evidence="2">D str. 1873</strain>
    </source>
</reference>
<dbReference type="SUPFAM" id="SSF53448">
    <property type="entry name" value="Nucleotide-diphospho-sugar transferases"/>
    <property type="match status" value="1"/>
</dbReference>
<evidence type="ECO:0000313" key="1">
    <source>
        <dbReference type="EMBL" id="EES90872.1"/>
    </source>
</evidence>
<dbReference type="Proteomes" id="UP000006160">
    <property type="component" value="Unassembled WGS sequence"/>
</dbReference>
<evidence type="ECO:0000313" key="2">
    <source>
        <dbReference type="Proteomes" id="UP000006160"/>
    </source>
</evidence>
<comment type="caution">
    <text evidence="1">The sequence shown here is derived from an EMBL/GenBank/DDBJ whole genome shotgun (WGS) entry which is preliminary data.</text>
</comment>
<proteinExistence type="predicted"/>
<dbReference type="GeneID" id="66319886"/>
<gene>
    <name evidence="1" type="ORF">CLG_B1176</name>
</gene>
<dbReference type="FunFam" id="3.90.550.10:FF:000188">
    <property type="entry name" value="Polysaccharide biosynthesis protein"/>
    <property type="match status" value="1"/>
</dbReference>
<name>A0A9P2G6I7_CLOBO</name>
<dbReference type="GO" id="GO:0005829">
    <property type="term" value="C:cytosol"/>
    <property type="evidence" value="ECO:0007669"/>
    <property type="project" value="TreeGrafter"/>
</dbReference>
<sequence>MKVVCIIQARTGSTRLPGKILKKICDKTVLEHDIERIKRIKNIDEIVIATTDKTQDDLIVNEALKLNIKYFRGSENDVLSRYYYAAKKYNADIIVRVTSDCPLIDSKVSEETINYYLNNKFDYVSNTYERTFPRGLDTEVFSFKLLEKAFKETKDQIYREHVTTYFWKNPDIFSIGCYKSDVNYSKYRLTLDTKQDLKLIKKIYSNLYKKDKYFTLYDIIDLLNNNEELTEINNMIEQKKV</sequence>
<dbReference type="InterPro" id="IPR029044">
    <property type="entry name" value="Nucleotide-diphossugar_trans"/>
</dbReference>
<dbReference type="PANTHER" id="PTHR42866:SF1">
    <property type="entry name" value="SPORE COAT POLYSACCHARIDE BIOSYNTHESIS PROTEIN SPSF"/>
    <property type="match status" value="1"/>
</dbReference>
<dbReference type="InterPro" id="IPR003329">
    <property type="entry name" value="Cytidylyl_trans"/>
</dbReference>
<dbReference type="Pfam" id="PF02348">
    <property type="entry name" value="CTP_transf_3"/>
    <property type="match status" value="1"/>
</dbReference>
<dbReference type="Gene3D" id="3.90.550.10">
    <property type="entry name" value="Spore Coat Polysaccharide Biosynthesis Protein SpsA, Chain A"/>
    <property type="match status" value="1"/>
</dbReference>
<protein>
    <submittedName>
        <fullName evidence="1">Spore coat polysaccharide biosynthesis protein SpsF</fullName>
    </submittedName>
</protein>
<dbReference type="RefSeq" id="WP_003375389.1">
    <property type="nucleotide sequence ID" value="NZ_ACSJ01000007.1"/>
</dbReference>